<dbReference type="InterPro" id="IPR033855">
    <property type="entry name" value="Protein_C"/>
</dbReference>
<gene>
    <name evidence="6" type="ORF">LA76x_0429</name>
</gene>
<dbReference type="Pfam" id="PF01343">
    <property type="entry name" value="Peptidase_S49"/>
    <property type="match status" value="1"/>
</dbReference>
<evidence type="ECO:0000313" key="6">
    <source>
        <dbReference type="EMBL" id="ALN78590.1"/>
    </source>
</evidence>
<comment type="similarity">
    <text evidence="1">Belongs to the peptidase S49 family.</text>
</comment>
<evidence type="ECO:0000256" key="3">
    <source>
        <dbReference type="ARBA" id="ARBA00022801"/>
    </source>
</evidence>
<evidence type="ECO:0000259" key="5">
    <source>
        <dbReference type="Pfam" id="PF01343"/>
    </source>
</evidence>
<dbReference type="CDD" id="cd07022">
    <property type="entry name" value="S49_Sppa_36K_type"/>
    <property type="match status" value="1"/>
</dbReference>
<name>A0A0S2F4X5_LYSAN</name>
<accession>A0A0S2F4X5</accession>
<reference evidence="6 7" key="1">
    <citation type="journal article" date="2015" name="BMC Genomics">
        <title>Comparative genomics and metabolic profiling of the genus Lysobacter.</title>
        <authorList>
            <person name="de Bruijn I."/>
            <person name="Cheng X."/>
            <person name="de Jager V."/>
            <person name="Exposito R.G."/>
            <person name="Watrous J."/>
            <person name="Patel N."/>
            <person name="Postma J."/>
            <person name="Dorrestein P.C."/>
            <person name="Kobayashi D."/>
            <person name="Raaijmakers J.M."/>
        </authorList>
    </citation>
    <scope>NUCLEOTIDE SEQUENCE [LARGE SCALE GENOMIC DNA]</scope>
    <source>
        <strain evidence="6 7">76</strain>
    </source>
</reference>
<dbReference type="InterPro" id="IPR029045">
    <property type="entry name" value="ClpP/crotonase-like_dom_sf"/>
</dbReference>
<feature type="domain" description="Peptidase S49" evidence="5">
    <location>
        <begin position="131"/>
        <end position="276"/>
    </location>
</feature>
<dbReference type="eggNOG" id="COG0616">
    <property type="taxonomic scope" value="Bacteria"/>
</dbReference>
<dbReference type="EMBL" id="CP011129">
    <property type="protein sequence ID" value="ALN78590.1"/>
    <property type="molecule type" value="Genomic_DNA"/>
</dbReference>
<dbReference type="PANTHER" id="PTHR33209">
    <property type="entry name" value="PROTEASE 4"/>
    <property type="match status" value="1"/>
</dbReference>
<evidence type="ECO:0000256" key="4">
    <source>
        <dbReference type="ARBA" id="ARBA00022825"/>
    </source>
</evidence>
<dbReference type="Proteomes" id="UP000060787">
    <property type="component" value="Chromosome"/>
</dbReference>
<dbReference type="STRING" id="84531.LA76x_0429"/>
<sequence length="394" mass="41464">MTGLPQLAARVFNTPLLIQRAKLEVILGVLAPKFELQTLPPSQMAPPGPLPPPTLQTQNGVFVLPVHGTLVQRTVGLDALSGLTSYQSIARRLDAALADESVRGIVLDIDSPGGEAAGVFDLADQIYAARIRKPIWAVANDAAFSAAYAIASAADRVFLTRTAGVGSIGVIALHVDQSQSDTNAGLKFTPIHAGARKNDGTPHGPLTDEARNSIQTEVNRLHELFVLTVADQRGLSAEAVRKTEAALYFGQDAINVGLADRLGTLSDAVQQMHTELDATVRLPFLENPTMSTPEATAPAVVDLDAARAQARSDALAIAELCELAGQPQMTATLLAEGVTPAVARQRLLAAKADSAEITSHLSPTVPMSTTTASLDDNPLIQAVKARAALARKER</sequence>
<dbReference type="Gene3D" id="6.20.330.10">
    <property type="match status" value="1"/>
</dbReference>
<evidence type="ECO:0000256" key="2">
    <source>
        <dbReference type="ARBA" id="ARBA00022670"/>
    </source>
</evidence>
<keyword evidence="3" id="KW-0378">Hydrolase</keyword>
<dbReference type="PANTHER" id="PTHR33209:SF1">
    <property type="entry name" value="PEPTIDASE S49 DOMAIN-CONTAINING PROTEIN"/>
    <property type="match status" value="1"/>
</dbReference>
<keyword evidence="2" id="KW-0645">Protease</keyword>
<dbReference type="PATRIC" id="fig|84531.8.peg.442"/>
<proteinExistence type="inferred from homology"/>
<dbReference type="Gene3D" id="3.90.226.10">
    <property type="entry name" value="2-enoyl-CoA Hydratase, Chain A, domain 1"/>
    <property type="match status" value="1"/>
</dbReference>
<dbReference type="AlphaFoldDB" id="A0A0S2F4X5"/>
<dbReference type="InterPro" id="IPR002142">
    <property type="entry name" value="Peptidase_S49"/>
</dbReference>
<dbReference type="GO" id="GO:0008236">
    <property type="term" value="F:serine-type peptidase activity"/>
    <property type="evidence" value="ECO:0007669"/>
    <property type="project" value="UniProtKB-KW"/>
</dbReference>
<organism evidence="6 7">
    <name type="scientific">Lysobacter antibioticus</name>
    <dbReference type="NCBI Taxonomy" id="84531"/>
    <lineage>
        <taxon>Bacteria</taxon>
        <taxon>Pseudomonadati</taxon>
        <taxon>Pseudomonadota</taxon>
        <taxon>Gammaproteobacteria</taxon>
        <taxon>Lysobacterales</taxon>
        <taxon>Lysobacteraceae</taxon>
        <taxon>Lysobacter</taxon>
    </lineage>
</organism>
<dbReference type="GO" id="GO:0006508">
    <property type="term" value="P:proteolysis"/>
    <property type="evidence" value="ECO:0007669"/>
    <property type="project" value="UniProtKB-KW"/>
</dbReference>
<evidence type="ECO:0000256" key="1">
    <source>
        <dbReference type="ARBA" id="ARBA00008683"/>
    </source>
</evidence>
<protein>
    <submittedName>
        <fullName evidence="6">Peptidase S49 family protein</fullName>
    </submittedName>
</protein>
<evidence type="ECO:0000313" key="7">
    <source>
        <dbReference type="Proteomes" id="UP000060787"/>
    </source>
</evidence>
<dbReference type="KEGG" id="lab:LA76x_0429"/>
<keyword evidence="7" id="KW-1185">Reference proteome</keyword>
<dbReference type="SUPFAM" id="SSF52096">
    <property type="entry name" value="ClpP/crotonase"/>
    <property type="match status" value="1"/>
</dbReference>
<keyword evidence="4" id="KW-0720">Serine protease</keyword>